<dbReference type="GO" id="GO:0008233">
    <property type="term" value="F:peptidase activity"/>
    <property type="evidence" value="ECO:0007669"/>
    <property type="project" value="UniProtKB-KW"/>
</dbReference>
<dbReference type="KEGG" id="aori:SD37_11720"/>
<evidence type="ECO:0000256" key="1">
    <source>
        <dbReference type="ARBA" id="ARBA00022612"/>
    </source>
</evidence>
<keyword evidence="3" id="KW-0378">Hydrolase</keyword>
<keyword evidence="1" id="KW-1188">Viral release from host cell</keyword>
<evidence type="ECO:0000256" key="3">
    <source>
        <dbReference type="ARBA" id="ARBA00022801"/>
    </source>
</evidence>
<proteinExistence type="predicted"/>
<reference evidence="5 6" key="1">
    <citation type="journal article" date="2015" name="Genome Announc.">
        <title>Draft Genome Sequence of Norvancomycin-Producing Strain Amycolatopsis orientalis CPCC200066.</title>
        <authorList>
            <person name="Lei X."/>
            <person name="Yuan F."/>
            <person name="Shi Y."/>
            <person name="Li X."/>
            <person name="Wang L."/>
            <person name="Hong B."/>
        </authorList>
    </citation>
    <scope>NUCLEOTIDE SEQUENCE [LARGE SCALE GENOMIC DNA]</scope>
    <source>
        <strain evidence="5 6">B-37</strain>
    </source>
</reference>
<accession>A0A193BVI8</accession>
<dbReference type="Pfam" id="PF04586">
    <property type="entry name" value="Peptidase_S78"/>
    <property type="match status" value="1"/>
</dbReference>
<name>A0A193BVI8_AMYOR</name>
<dbReference type="STRING" id="31958.SD37_11720"/>
<feature type="domain" description="Prohead serine protease" evidence="4">
    <location>
        <begin position="11"/>
        <end position="153"/>
    </location>
</feature>
<dbReference type="AlphaFoldDB" id="A0A193BVI8"/>
<sequence length="363" mass="39692">MHKNLSRVQIKSADKGQVSAVFATFNVVDKDGDVTLPGAFEDGAEVLISSYQHTSWQGALPVGKGVIRTTDKEAILEGQFFMDTTAGRDTFEVVKQIGARQEWSYGFDVIDAESGMFDGQDVMLLKKLKTHEVSPVLVGAGVNTRTLAVKSQKEAARVNPATAYNAAIRPHETRVTTKRWNGAEVVAELPGDATIDDLRAVHAYVDPSKDPTQKTAYRFPHHHGVGGEANLRACLIGIAVLNGAKGDHGLSDPERKAVYDHLAQHLIDADRDVPELKAELGGALKYHEEAADVMARLDSLIERTSEVMALRRSKGKALAAPSIDLLEWIYEDTRTLRSLLDTPQEDAHREFARFIAANLTTGE</sequence>
<organism evidence="5 6">
    <name type="scientific">Amycolatopsis orientalis</name>
    <name type="common">Nocardia orientalis</name>
    <dbReference type="NCBI Taxonomy" id="31958"/>
    <lineage>
        <taxon>Bacteria</taxon>
        <taxon>Bacillati</taxon>
        <taxon>Actinomycetota</taxon>
        <taxon>Actinomycetes</taxon>
        <taxon>Pseudonocardiales</taxon>
        <taxon>Pseudonocardiaceae</taxon>
        <taxon>Amycolatopsis</taxon>
    </lineage>
</organism>
<dbReference type="InterPro" id="IPR054613">
    <property type="entry name" value="Peptidase_S78_dom"/>
</dbReference>
<protein>
    <recommendedName>
        <fullName evidence="4">Prohead serine protease domain-containing protein</fullName>
    </recommendedName>
</protein>
<evidence type="ECO:0000259" key="4">
    <source>
        <dbReference type="Pfam" id="PF04586"/>
    </source>
</evidence>
<evidence type="ECO:0000256" key="2">
    <source>
        <dbReference type="ARBA" id="ARBA00022670"/>
    </source>
</evidence>
<dbReference type="EMBL" id="CP016174">
    <property type="protein sequence ID" value="ANN16246.1"/>
    <property type="molecule type" value="Genomic_DNA"/>
</dbReference>
<keyword evidence="6" id="KW-1185">Reference proteome</keyword>
<keyword evidence="2" id="KW-0645">Protease</keyword>
<evidence type="ECO:0000313" key="5">
    <source>
        <dbReference type="EMBL" id="ANN16246.1"/>
    </source>
</evidence>
<dbReference type="GO" id="GO:0006508">
    <property type="term" value="P:proteolysis"/>
    <property type="evidence" value="ECO:0007669"/>
    <property type="project" value="UniProtKB-KW"/>
</dbReference>
<evidence type="ECO:0000313" key="6">
    <source>
        <dbReference type="Proteomes" id="UP000093695"/>
    </source>
</evidence>
<dbReference type="RefSeq" id="WP_052674950.1">
    <property type="nucleotide sequence ID" value="NZ_CP016174.1"/>
</dbReference>
<gene>
    <name evidence="5" type="ORF">SD37_11720</name>
</gene>
<dbReference type="Proteomes" id="UP000093695">
    <property type="component" value="Chromosome"/>
</dbReference>